<evidence type="ECO:0008006" key="4">
    <source>
        <dbReference type="Google" id="ProtNLM"/>
    </source>
</evidence>
<keyword evidence="1" id="KW-1133">Transmembrane helix</keyword>
<feature type="transmembrane region" description="Helical" evidence="1">
    <location>
        <begin position="117"/>
        <end position="138"/>
    </location>
</feature>
<proteinExistence type="predicted"/>
<keyword evidence="1" id="KW-0472">Membrane</keyword>
<evidence type="ECO:0000313" key="3">
    <source>
        <dbReference type="Proteomes" id="UP001605261"/>
    </source>
</evidence>
<keyword evidence="1" id="KW-0812">Transmembrane</keyword>
<dbReference type="RefSeq" id="WP_259210056.1">
    <property type="nucleotide sequence ID" value="NZ_JBHGCJ010000011.1"/>
</dbReference>
<sequence length="142" mass="14617">MSMAMQVHAMAALLRQARVPAVISTLLAAAALALLVVLPAGASAVAGAALLSLLAGVGQACFAVRIGFDRALLDGLLQAHPDAAPDPIDAALHALGLRQAAASPRDWPLRWQGMCRLLRGQAVCVLLQAATLLAALWLRMAA</sequence>
<comment type="caution">
    <text evidence="2">The sequence shown here is derived from an EMBL/GenBank/DDBJ whole genome shotgun (WGS) entry which is preliminary data.</text>
</comment>
<keyword evidence="3" id="KW-1185">Reference proteome</keyword>
<accession>A0ABW7CZW9</accession>
<evidence type="ECO:0000256" key="1">
    <source>
        <dbReference type="SAM" id="Phobius"/>
    </source>
</evidence>
<protein>
    <recommendedName>
        <fullName evidence="4">Transmembrane protein</fullName>
    </recommendedName>
</protein>
<gene>
    <name evidence="2" type="ORF">ACEU0G_000315</name>
</gene>
<name>A0ABW7CZW9_9GAMM</name>
<dbReference type="EMBL" id="JBHGCJ010000011">
    <property type="protein sequence ID" value="MFG6110440.1"/>
    <property type="molecule type" value="Genomic_DNA"/>
</dbReference>
<evidence type="ECO:0000313" key="2">
    <source>
        <dbReference type="EMBL" id="MFG6110440.1"/>
    </source>
</evidence>
<organism evidence="2 3">
    <name type="scientific">Stenotrophomonas nematodicola</name>
    <dbReference type="NCBI Taxonomy" id="2656746"/>
    <lineage>
        <taxon>Bacteria</taxon>
        <taxon>Pseudomonadati</taxon>
        <taxon>Pseudomonadota</taxon>
        <taxon>Gammaproteobacteria</taxon>
        <taxon>Lysobacterales</taxon>
        <taxon>Lysobacteraceae</taxon>
        <taxon>Stenotrophomonas</taxon>
    </lineage>
</organism>
<reference evidence="2 3" key="1">
    <citation type="submission" date="2024-09" db="EMBL/GenBank/DDBJ databases">
        <authorList>
            <consortium name="All-Russian atlas of soil microorganisms"/>
            <consortium name="as a basis for the search for new antimicrobial producers and enzymes with unique properties"/>
            <person name="Sokolova E.A."/>
            <person name="Voronina E.N."/>
        </authorList>
    </citation>
    <scope>NUCLEOTIDE SEQUENCE [LARGE SCALE GENOMIC DNA]</scope>
    <source>
        <strain evidence="2 3">AF-22b-331.1</strain>
    </source>
</reference>
<dbReference type="Proteomes" id="UP001605261">
    <property type="component" value="Unassembled WGS sequence"/>
</dbReference>